<comment type="subunit">
    <text evidence="5">Part of the 50S ribosomal subunit; part of the 5S rRNA/L5/L18/L25 subcomplex. Contacts the 5S rRNA. Binds to the 5S rRNA independently of L5 and L18.</text>
</comment>
<keyword evidence="4 5" id="KW-0687">Ribonucleoprotein</keyword>
<dbReference type="CDD" id="cd00495">
    <property type="entry name" value="Ribosomal_L25_TL5_CTC"/>
    <property type="match status" value="1"/>
</dbReference>
<dbReference type="Pfam" id="PF14693">
    <property type="entry name" value="Ribosomal_TL5_C"/>
    <property type="match status" value="1"/>
</dbReference>
<dbReference type="NCBIfam" id="TIGR00731">
    <property type="entry name" value="bL25_bact_ctc"/>
    <property type="match status" value="1"/>
</dbReference>
<dbReference type="GO" id="GO:0006412">
    <property type="term" value="P:translation"/>
    <property type="evidence" value="ECO:0007669"/>
    <property type="project" value="UniProtKB-UniRule"/>
</dbReference>
<dbReference type="InterPro" id="IPR020056">
    <property type="entry name" value="Rbsml_bL25/Gln-tRNA_synth_N"/>
</dbReference>
<dbReference type="SUPFAM" id="SSF50715">
    <property type="entry name" value="Ribosomal protein L25-like"/>
    <property type="match status" value="1"/>
</dbReference>
<dbReference type="InterPro" id="IPR011035">
    <property type="entry name" value="Ribosomal_bL25/Gln-tRNA_synth"/>
</dbReference>
<accession>C4WFF6</accession>
<evidence type="ECO:0000256" key="2">
    <source>
        <dbReference type="ARBA" id="ARBA00022884"/>
    </source>
</evidence>
<dbReference type="InterPro" id="IPR001021">
    <property type="entry name" value="Ribosomal_bL25_long"/>
</dbReference>
<dbReference type="HAMAP" id="MF_01334">
    <property type="entry name" value="Ribosomal_bL25_CTC"/>
    <property type="match status" value="1"/>
</dbReference>
<reference evidence="8 9" key="1">
    <citation type="submission" date="2009-05" db="EMBL/GenBank/DDBJ databases">
        <authorList>
            <person name="Setubal J.C."/>
            <person name="Boyle S."/>
            <person name="Crasta O.R."/>
            <person name="Gillespie J.J."/>
            <person name="Kenyon R.W."/>
            <person name="Lu J."/>
            <person name="Mane S."/>
            <person name="Nagrani S."/>
            <person name="Shallom J.M."/>
            <person name="Shallom S."/>
            <person name="Shukla M."/>
            <person name="Snyder E.E."/>
            <person name="Sobral B.W."/>
            <person name="Wattam A.R."/>
            <person name="Will R."/>
            <person name="Williams K."/>
            <person name="Yoo H."/>
            <person name="Munk C."/>
            <person name="Tapia R."/>
            <person name="Green L."/>
            <person name="Rogers Y."/>
            <person name="Detter J.C."/>
            <person name="Bruce D."/>
            <person name="Brettin T.S."/>
            <person name="Tsolis R."/>
        </authorList>
    </citation>
    <scope>NUCLEOTIDE SEQUENCE [LARGE SCALE GENOMIC DNA]</scope>
    <source>
        <strain evidence="8 9">LMG 3301</strain>
    </source>
</reference>
<dbReference type="Gene3D" id="2.170.120.20">
    <property type="entry name" value="Ribosomal protein L25, beta domain"/>
    <property type="match status" value="1"/>
</dbReference>
<gene>
    <name evidence="5" type="primary">rplY</name>
    <name evidence="5" type="synonym">ctc</name>
    <name evidence="8" type="ORF">OINT_1001676</name>
</gene>
<dbReference type="InterPro" id="IPR037121">
    <property type="entry name" value="Ribosomal_bL25_C"/>
</dbReference>
<dbReference type="HOGENOM" id="CLU_075939_0_0_5"/>
<feature type="domain" description="Large ribosomal subunit protein bL25 beta" evidence="7">
    <location>
        <begin position="172"/>
        <end position="256"/>
    </location>
</feature>
<evidence type="ECO:0000256" key="4">
    <source>
        <dbReference type="ARBA" id="ARBA00023274"/>
    </source>
</evidence>
<organism evidence="8 9">
    <name type="scientific">Brucella intermedia LMG 3301</name>
    <dbReference type="NCBI Taxonomy" id="641118"/>
    <lineage>
        <taxon>Bacteria</taxon>
        <taxon>Pseudomonadati</taxon>
        <taxon>Pseudomonadota</taxon>
        <taxon>Alphaproteobacteria</taxon>
        <taxon>Hyphomicrobiales</taxon>
        <taxon>Brucellaceae</taxon>
        <taxon>Brucella/Ochrobactrum group</taxon>
        <taxon>Brucella</taxon>
    </lineage>
</organism>
<evidence type="ECO:0000313" key="8">
    <source>
        <dbReference type="EMBL" id="EEQ96253.1"/>
    </source>
</evidence>
<evidence type="ECO:0000313" key="9">
    <source>
        <dbReference type="Proteomes" id="UP000004386"/>
    </source>
</evidence>
<name>C4WFF6_9HYPH</name>
<dbReference type="InterPro" id="IPR020930">
    <property type="entry name" value="Ribosomal_uL5_bac-type"/>
</dbReference>
<dbReference type="NCBIfam" id="NF004128">
    <property type="entry name" value="PRK05618.1-2"/>
    <property type="match status" value="1"/>
</dbReference>
<dbReference type="GO" id="GO:0022625">
    <property type="term" value="C:cytosolic large ribosomal subunit"/>
    <property type="evidence" value="ECO:0007669"/>
    <property type="project" value="TreeGrafter"/>
</dbReference>
<feature type="domain" description="Large ribosomal subunit protein bL25 L25" evidence="6">
    <location>
        <begin position="76"/>
        <end position="163"/>
    </location>
</feature>
<dbReference type="AlphaFoldDB" id="C4WFF6"/>
<dbReference type="GO" id="GO:0008097">
    <property type="term" value="F:5S rRNA binding"/>
    <property type="evidence" value="ECO:0007669"/>
    <property type="project" value="InterPro"/>
</dbReference>
<dbReference type="InterPro" id="IPR029751">
    <property type="entry name" value="Ribosomal_L25_dom"/>
</dbReference>
<comment type="caution">
    <text evidence="8">The sequence shown here is derived from an EMBL/GenBank/DDBJ whole genome shotgun (WGS) entry which is preliminary data.</text>
</comment>
<dbReference type="Proteomes" id="UP000004386">
    <property type="component" value="Unassembled WGS sequence"/>
</dbReference>
<keyword evidence="2 5" id="KW-0694">RNA-binding</keyword>
<dbReference type="Pfam" id="PF01386">
    <property type="entry name" value="Ribosomal_L25p"/>
    <property type="match status" value="1"/>
</dbReference>
<proteinExistence type="inferred from homology"/>
<keyword evidence="1 5" id="KW-0699">rRNA-binding</keyword>
<dbReference type="InterPro" id="IPR020057">
    <property type="entry name" value="Ribosomal_bL25_b-dom"/>
</dbReference>
<evidence type="ECO:0000256" key="3">
    <source>
        <dbReference type="ARBA" id="ARBA00022980"/>
    </source>
</evidence>
<dbReference type="PANTHER" id="PTHR33284:SF1">
    <property type="entry name" value="RIBOSOMAL PROTEIN L25_GLN-TRNA SYNTHETASE, ANTI-CODON-BINDING DOMAIN-CONTAINING PROTEIN"/>
    <property type="match status" value="1"/>
</dbReference>
<protein>
    <recommendedName>
        <fullName evidence="5">Large ribosomal subunit protein bL25</fullName>
    </recommendedName>
    <alternativeName>
        <fullName evidence="5">General stress protein CTC</fullName>
    </alternativeName>
</protein>
<evidence type="ECO:0000259" key="7">
    <source>
        <dbReference type="Pfam" id="PF14693"/>
    </source>
</evidence>
<comment type="similarity">
    <text evidence="5">Belongs to the bacterial ribosomal protein bL25 family. CTC subfamily.</text>
</comment>
<dbReference type="Gene3D" id="2.40.240.10">
    <property type="entry name" value="Ribosomal Protein L25, Chain P"/>
    <property type="match status" value="1"/>
</dbReference>
<dbReference type="PANTHER" id="PTHR33284">
    <property type="entry name" value="RIBOSOMAL PROTEIN L25/GLN-TRNA SYNTHETASE, ANTI-CODON-BINDING DOMAIN-CONTAINING PROTEIN"/>
    <property type="match status" value="1"/>
</dbReference>
<sequence>MLYSTAIRVDTLGGNAEWSGPVFHLVTDDTGCFMSFVEAWSRKVETGFRTRSCADHTAGDTPVTSKGNAMSETYVLKADLRTRVGKGSSRELRRNGQIPAVIYGDKQEPLAIAVSYKEIFYKIHGGGFKTTVATIEVDGKKIQVLPKDYQLDPVRDFPQHVDFLRVSAKSVVHVNVPVHFKNEEAAPGIKRGGVLNIVRHDVELIVPANAIPEALDVDLTGLEIGDSVHISAIKLPKGVTPAIQDRDFTIATIAAPAGLKSEEAASEGAAEEAKDAE</sequence>
<dbReference type="GO" id="GO:0003735">
    <property type="term" value="F:structural constituent of ribosome"/>
    <property type="evidence" value="ECO:0007669"/>
    <property type="project" value="InterPro"/>
</dbReference>
<evidence type="ECO:0000256" key="5">
    <source>
        <dbReference type="HAMAP-Rule" id="MF_01334"/>
    </source>
</evidence>
<evidence type="ECO:0000256" key="1">
    <source>
        <dbReference type="ARBA" id="ARBA00022730"/>
    </source>
</evidence>
<dbReference type="NCBIfam" id="NF004612">
    <property type="entry name" value="PRK05943.1"/>
    <property type="match status" value="1"/>
</dbReference>
<comment type="function">
    <text evidence="5">This is one of the proteins that binds to the 5S RNA in the ribosome where it forms part of the central protuberance.</text>
</comment>
<evidence type="ECO:0000259" key="6">
    <source>
        <dbReference type="Pfam" id="PF01386"/>
    </source>
</evidence>
<dbReference type="EMBL" id="ACQA01000001">
    <property type="protein sequence ID" value="EEQ96253.1"/>
    <property type="molecule type" value="Genomic_DNA"/>
</dbReference>
<keyword evidence="3 5" id="KW-0689">Ribosomal protein</keyword>